<protein>
    <recommendedName>
        <fullName evidence="5">PPIase cyclophilin-type domain-containing protein</fullName>
    </recommendedName>
</protein>
<dbReference type="AlphaFoldDB" id="A0AAV8VS64"/>
<dbReference type="InterPro" id="IPR035542">
    <property type="entry name" value="CRIP"/>
</dbReference>
<reference evidence="6 7" key="1">
    <citation type="journal article" date="2023" name="Insect Mol. Biol.">
        <title>Genome sequencing provides insights into the evolution of gene families encoding plant cell wall-degrading enzymes in longhorned beetles.</title>
        <authorList>
            <person name="Shin N.R."/>
            <person name="Okamura Y."/>
            <person name="Kirsch R."/>
            <person name="Pauchet Y."/>
        </authorList>
    </citation>
    <scope>NUCLEOTIDE SEQUENCE [LARGE SCALE GENOMIC DNA]</scope>
    <source>
        <strain evidence="6">EAD_L_NR</strain>
    </source>
</reference>
<evidence type="ECO:0000313" key="7">
    <source>
        <dbReference type="Proteomes" id="UP001159042"/>
    </source>
</evidence>
<dbReference type="PANTHER" id="PTHR45843:SF1">
    <property type="entry name" value="PEPTIDYL-PROLYL CIS-TRANS ISOMERASE-LIKE 4"/>
    <property type="match status" value="1"/>
</dbReference>
<dbReference type="GO" id="GO:0003755">
    <property type="term" value="F:peptidyl-prolyl cis-trans isomerase activity"/>
    <property type="evidence" value="ECO:0007669"/>
    <property type="project" value="InterPro"/>
</dbReference>
<evidence type="ECO:0000256" key="1">
    <source>
        <dbReference type="ARBA" id="ARBA00004123"/>
    </source>
</evidence>
<dbReference type="GO" id="GO:0003723">
    <property type="term" value="F:RNA binding"/>
    <property type="evidence" value="ECO:0007669"/>
    <property type="project" value="UniProtKB-KW"/>
</dbReference>
<feature type="domain" description="PPIase cyclophilin-type" evidence="5">
    <location>
        <begin position="6"/>
        <end position="68"/>
    </location>
</feature>
<sequence length="127" mass="14220">MSVVIETTVGDITVDLFSSDRPRACLNFLKLCKIKYYNFSLFHTISRGFIAQTGDPSGSRSGGESIYGVLDGPKKRFFEGYVNKFPGTDTTEESSKIVYKPGKSDMKKAQAELKEDNEDMKKSQEKL</sequence>
<dbReference type="Gene3D" id="2.40.100.10">
    <property type="entry name" value="Cyclophilin-like"/>
    <property type="match status" value="1"/>
</dbReference>
<dbReference type="Proteomes" id="UP001159042">
    <property type="component" value="Unassembled WGS sequence"/>
</dbReference>
<dbReference type="GO" id="GO:0005634">
    <property type="term" value="C:nucleus"/>
    <property type="evidence" value="ECO:0007669"/>
    <property type="project" value="UniProtKB-SubCell"/>
</dbReference>
<keyword evidence="2" id="KW-0694">RNA-binding</keyword>
<gene>
    <name evidence="6" type="ORF">NQ315_005781</name>
</gene>
<evidence type="ECO:0000259" key="5">
    <source>
        <dbReference type="PROSITE" id="PS50072"/>
    </source>
</evidence>
<feature type="compositionally biased region" description="Basic and acidic residues" evidence="4">
    <location>
        <begin position="102"/>
        <end position="127"/>
    </location>
</feature>
<accession>A0AAV8VS64</accession>
<evidence type="ECO:0000256" key="4">
    <source>
        <dbReference type="SAM" id="MobiDB-lite"/>
    </source>
</evidence>
<evidence type="ECO:0000256" key="2">
    <source>
        <dbReference type="ARBA" id="ARBA00022884"/>
    </source>
</evidence>
<evidence type="ECO:0000256" key="3">
    <source>
        <dbReference type="ARBA" id="ARBA00023242"/>
    </source>
</evidence>
<keyword evidence="3" id="KW-0539">Nucleus</keyword>
<keyword evidence="7" id="KW-1185">Reference proteome</keyword>
<comment type="caution">
    <text evidence="6">The sequence shown here is derived from an EMBL/GenBank/DDBJ whole genome shotgun (WGS) entry which is preliminary data.</text>
</comment>
<dbReference type="PANTHER" id="PTHR45843">
    <property type="entry name" value="PEPTIDYL-PROLYL CIS-TRANS ISOMERASE-LIKE 4"/>
    <property type="match status" value="1"/>
</dbReference>
<evidence type="ECO:0000313" key="6">
    <source>
        <dbReference type="EMBL" id="KAJ8916776.1"/>
    </source>
</evidence>
<name>A0AAV8VS64_9CUCU</name>
<comment type="subcellular location">
    <subcellularLocation>
        <location evidence="1">Nucleus</location>
    </subcellularLocation>
</comment>
<dbReference type="InterPro" id="IPR029000">
    <property type="entry name" value="Cyclophilin-like_dom_sf"/>
</dbReference>
<dbReference type="InterPro" id="IPR002130">
    <property type="entry name" value="Cyclophilin-type_PPIase_dom"/>
</dbReference>
<organism evidence="6 7">
    <name type="scientific">Exocentrus adspersus</name>
    <dbReference type="NCBI Taxonomy" id="1586481"/>
    <lineage>
        <taxon>Eukaryota</taxon>
        <taxon>Metazoa</taxon>
        <taxon>Ecdysozoa</taxon>
        <taxon>Arthropoda</taxon>
        <taxon>Hexapoda</taxon>
        <taxon>Insecta</taxon>
        <taxon>Pterygota</taxon>
        <taxon>Neoptera</taxon>
        <taxon>Endopterygota</taxon>
        <taxon>Coleoptera</taxon>
        <taxon>Polyphaga</taxon>
        <taxon>Cucujiformia</taxon>
        <taxon>Chrysomeloidea</taxon>
        <taxon>Cerambycidae</taxon>
        <taxon>Lamiinae</taxon>
        <taxon>Acanthocinini</taxon>
        <taxon>Exocentrus</taxon>
    </lineage>
</organism>
<proteinExistence type="predicted"/>
<dbReference type="SUPFAM" id="SSF50891">
    <property type="entry name" value="Cyclophilin-like"/>
    <property type="match status" value="1"/>
</dbReference>
<dbReference type="Pfam" id="PF00160">
    <property type="entry name" value="Pro_isomerase"/>
    <property type="match status" value="1"/>
</dbReference>
<dbReference type="PROSITE" id="PS50072">
    <property type="entry name" value="CSA_PPIASE_2"/>
    <property type="match status" value="1"/>
</dbReference>
<feature type="region of interest" description="Disordered" evidence="4">
    <location>
        <begin position="88"/>
        <end position="127"/>
    </location>
</feature>
<dbReference type="EMBL" id="JANEYG010000039">
    <property type="protein sequence ID" value="KAJ8916776.1"/>
    <property type="molecule type" value="Genomic_DNA"/>
</dbReference>